<dbReference type="Proteomes" id="UP000595564">
    <property type="component" value="Chromosome"/>
</dbReference>
<organism evidence="7 8">
    <name type="scientific">Thermotomaculum hydrothermale</name>
    <dbReference type="NCBI Taxonomy" id="981385"/>
    <lineage>
        <taxon>Bacteria</taxon>
        <taxon>Pseudomonadati</taxon>
        <taxon>Acidobacteriota</taxon>
        <taxon>Holophagae</taxon>
        <taxon>Thermotomaculales</taxon>
        <taxon>Thermotomaculaceae</taxon>
        <taxon>Thermotomaculum</taxon>
    </lineage>
</organism>
<gene>
    <name evidence="7" type="primary">rumA</name>
    <name evidence="7" type="ORF">TTHT_0348</name>
</gene>
<dbReference type="PANTHER" id="PTHR11061:SF30">
    <property type="entry name" value="TRNA (URACIL(54)-C(5))-METHYLTRANSFERASE"/>
    <property type="match status" value="1"/>
</dbReference>
<name>A0A7R6SXM7_9BACT</name>
<evidence type="ECO:0000256" key="4">
    <source>
        <dbReference type="PROSITE-ProRule" id="PRU01024"/>
    </source>
</evidence>
<evidence type="ECO:0000313" key="8">
    <source>
        <dbReference type="Proteomes" id="UP000595564"/>
    </source>
</evidence>
<dbReference type="CDD" id="cd02440">
    <property type="entry name" value="AdoMet_MTases"/>
    <property type="match status" value="1"/>
</dbReference>
<evidence type="ECO:0000256" key="5">
    <source>
        <dbReference type="PROSITE-ProRule" id="PRU10015"/>
    </source>
</evidence>
<sequence>MKNRKTLKIEKIVFGGKGLSRVEGKVVFVDGVLPGEEVEVELIDGKHFYTGKLISILTPSKYRVKNDCQYTDCGGCDFRFCTYNFEIELKKQMLIDTLNRIGKTKVDENKIELIYKERNGYRIKTGYKVKGDRVGFYRKKSHKIVEIERCLQSPEIVNQTLKKTKNRFNGHFFIECHPFKEEVSVYKKGEFGEIFKLNFGNYILFHKTGNFIQANRFLLKDFVKKVLEYAGNGESLLELYAGSGLFTIPLSFNYEKVFAYETSKDAVKTMNKSIVENNIKNIKSFKTKSEDFETKNYNAVVVDPPREGLSKIVVEKVLKIKPEKIIYISCNASTFARDYFYLSKEYTLERITLIDNFPATAHFEIVALLRRI</sequence>
<dbReference type="RefSeq" id="WP_201328296.1">
    <property type="nucleotide sequence ID" value="NZ_AP017470.1"/>
</dbReference>
<protein>
    <submittedName>
        <fullName evidence="7">23S rRNA (Uracil1939-C5)-methyltransferase</fullName>
        <ecNumber evidence="7">2.1.1.190</ecNumber>
    </submittedName>
</protein>
<evidence type="ECO:0000313" key="7">
    <source>
        <dbReference type="EMBL" id="BBB31964.1"/>
    </source>
</evidence>
<evidence type="ECO:0000259" key="6">
    <source>
        <dbReference type="PROSITE" id="PS50926"/>
    </source>
</evidence>
<dbReference type="EC" id="2.1.1.190" evidence="7"/>
<dbReference type="SUPFAM" id="SSF53335">
    <property type="entry name" value="S-adenosyl-L-methionine-dependent methyltransferases"/>
    <property type="match status" value="1"/>
</dbReference>
<dbReference type="KEGG" id="thyd:TTHT_0348"/>
<keyword evidence="3 4" id="KW-0949">S-adenosyl-L-methionine</keyword>
<dbReference type="SUPFAM" id="SSF50249">
    <property type="entry name" value="Nucleic acid-binding proteins"/>
    <property type="match status" value="1"/>
</dbReference>
<feature type="active site" evidence="5">
    <location>
        <position position="330"/>
    </location>
</feature>
<dbReference type="AlphaFoldDB" id="A0A7R6SXM7"/>
<comment type="similarity">
    <text evidence="4">Belongs to the class I-like SAM-binding methyltransferase superfamily. RNA M5U methyltransferase family.</text>
</comment>
<keyword evidence="2 4" id="KW-0808">Transferase</keyword>
<feature type="domain" description="TRAM" evidence="6">
    <location>
        <begin position="1"/>
        <end position="55"/>
    </location>
</feature>
<dbReference type="PROSITE" id="PS50926">
    <property type="entry name" value="TRAM"/>
    <property type="match status" value="1"/>
</dbReference>
<dbReference type="InterPro" id="IPR010280">
    <property type="entry name" value="U5_MeTrfase_fam"/>
</dbReference>
<dbReference type="PROSITE" id="PS01230">
    <property type="entry name" value="TRMA_1"/>
    <property type="match status" value="1"/>
</dbReference>
<feature type="binding site" evidence="4">
    <location>
        <position position="261"/>
    </location>
    <ligand>
        <name>S-adenosyl-L-methionine</name>
        <dbReference type="ChEBI" id="CHEBI:59789"/>
    </ligand>
</feature>
<proteinExistence type="inferred from homology"/>
<dbReference type="PANTHER" id="PTHR11061">
    <property type="entry name" value="RNA M5U METHYLTRANSFERASE"/>
    <property type="match status" value="1"/>
</dbReference>
<accession>A0A7R6SXM7</accession>
<dbReference type="GO" id="GO:0070475">
    <property type="term" value="P:rRNA base methylation"/>
    <property type="evidence" value="ECO:0007669"/>
    <property type="project" value="TreeGrafter"/>
</dbReference>
<keyword evidence="1 4" id="KW-0489">Methyltransferase</keyword>
<reference evidence="7 8" key="1">
    <citation type="journal article" date="2012" name="Extremophiles">
        <title>Thermotomaculum hydrothermale gen. nov., sp. nov., a novel heterotrophic thermophile within the phylum Acidobacteria from a deep-sea hydrothermal vent chimney in the Southern Okinawa Trough.</title>
        <authorList>
            <person name="Izumi H."/>
            <person name="Nunoura T."/>
            <person name="Miyazaki M."/>
            <person name="Mino S."/>
            <person name="Toki T."/>
            <person name="Takai K."/>
            <person name="Sako Y."/>
            <person name="Sawabe T."/>
            <person name="Nakagawa S."/>
        </authorList>
    </citation>
    <scope>NUCLEOTIDE SEQUENCE [LARGE SCALE GENOMIC DNA]</scope>
    <source>
        <strain evidence="7 8">AC55</strain>
    </source>
</reference>
<dbReference type="Gene3D" id="3.40.50.150">
    <property type="entry name" value="Vaccinia Virus protein VP39"/>
    <property type="match status" value="2"/>
</dbReference>
<keyword evidence="8" id="KW-1185">Reference proteome</keyword>
<evidence type="ECO:0000256" key="1">
    <source>
        <dbReference type="ARBA" id="ARBA00022603"/>
    </source>
</evidence>
<feature type="binding site" evidence="4">
    <location>
        <position position="240"/>
    </location>
    <ligand>
        <name>S-adenosyl-L-methionine</name>
        <dbReference type="ChEBI" id="CHEBI:59789"/>
    </ligand>
</feature>
<evidence type="ECO:0000256" key="2">
    <source>
        <dbReference type="ARBA" id="ARBA00022679"/>
    </source>
</evidence>
<dbReference type="InterPro" id="IPR030390">
    <property type="entry name" value="MeTrfase_TrmA_AS"/>
</dbReference>
<dbReference type="InterPro" id="IPR002792">
    <property type="entry name" value="TRAM_dom"/>
</dbReference>
<evidence type="ECO:0000256" key="3">
    <source>
        <dbReference type="ARBA" id="ARBA00022691"/>
    </source>
</evidence>
<dbReference type="InterPro" id="IPR029063">
    <property type="entry name" value="SAM-dependent_MTases_sf"/>
</dbReference>
<feature type="active site" description="Nucleophile" evidence="4">
    <location>
        <position position="330"/>
    </location>
</feature>
<dbReference type="Gene3D" id="2.40.50.140">
    <property type="entry name" value="Nucleic acid-binding proteins"/>
    <property type="match status" value="1"/>
</dbReference>
<dbReference type="Pfam" id="PF05958">
    <property type="entry name" value="tRNA_U5-meth_tr"/>
    <property type="match status" value="1"/>
</dbReference>
<dbReference type="GO" id="GO:0070041">
    <property type="term" value="F:rRNA (uridine-C5-)-methyltransferase activity"/>
    <property type="evidence" value="ECO:0007669"/>
    <property type="project" value="TreeGrafter"/>
</dbReference>
<feature type="binding site" evidence="4">
    <location>
        <position position="213"/>
    </location>
    <ligand>
        <name>S-adenosyl-L-methionine</name>
        <dbReference type="ChEBI" id="CHEBI:59789"/>
    </ligand>
</feature>
<dbReference type="PROSITE" id="PS51687">
    <property type="entry name" value="SAM_MT_RNA_M5U"/>
    <property type="match status" value="1"/>
</dbReference>
<dbReference type="EMBL" id="AP017470">
    <property type="protein sequence ID" value="BBB31964.1"/>
    <property type="molecule type" value="Genomic_DNA"/>
</dbReference>
<dbReference type="Gene3D" id="2.40.50.1070">
    <property type="match status" value="2"/>
</dbReference>
<feature type="binding site" evidence="4">
    <location>
        <position position="303"/>
    </location>
    <ligand>
        <name>S-adenosyl-L-methionine</name>
        <dbReference type="ChEBI" id="CHEBI:59789"/>
    </ligand>
</feature>
<dbReference type="InterPro" id="IPR012340">
    <property type="entry name" value="NA-bd_OB-fold"/>
</dbReference>